<dbReference type="GO" id="GO:0016705">
    <property type="term" value="F:oxidoreductase activity, acting on paired donors, with incorporation or reduction of molecular oxygen"/>
    <property type="evidence" value="ECO:0007669"/>
    <property type="project" value="InterPro"/>
</dbReference>
<dbReference type="GO" id="GO:0006629">
    <property type="term" value="P:lipid metabolic process"/>
    <property type="evidence" value="ECO:0007669"/>
    <property type="project" value="UniProtKB-ARBA"/>
</dbReference>
<feature type="binding site" description="axial binding residue" evidence="11">
    <location>
        <position position="486"/>
    </location>
    <ligand>
        <name>heme</name>
        <dbReference type="ChEBI" id="CHEBI:30413"/>
    </ligand>
    <ligandPart>
        <name>Fe</name>
        <dbReference type="ChEBI" id="CHEBI:18248"/>
    </ligandPart>
</feature>
<evidence type="ECO:0000256" key="5">
    <source>
        <dbReference type="ARBA" id="ARBA00022723"/>
    </source>
</evidence>
<dbReference type="InterPro" id="IPR002401">
    <property type="entry name" value="Cyt_P450_E_grp-I"/>
</dbReference>
<evidence type="ECO:0000256" key="2">
    <source>
        <dbReference type="ARBA" id="ARBA00010617"/>
    </source>
</evidence>
<dbReference type="InterPro" id="IPR036396">
    <property type="entry name" value="Cyt_P450_sf"/>
</dbReference>
<comment type="similarity">
    <text evidence="2 12">Belongs to the cytochrome P450 family.</text>
</comment>
<dbReference type="InterPro" id="IPR017972">
    <property type="entry name" value="Cyt_P450_CS"/>
</dbReference>
<evidence type="ECO:0000256" key="10">
    <source>
        <dbReference type="ARBA" id="ARBA00023136"/>
    </source>
</evidence>
<dbReference type="PRINTS" id="PR00463">
    <property type="entry name" value="EP450I"/>
</dbReference>
<evidence type="ECO:0000256" key="8">
    <source>
        <dbReference type="ARBA" id="ARBA00023004"/>
    </source>
</evidence>
<evidence type="ECO:0000256" key="12">
    <source>
        <dbReference type="RuleBase" id="RU000461"/>
    </source>
</evidence>
<evidence type="ECO:0000256" key="7">
    <source>
        <dbReference type="ARBA" id="ARBA00023002"/>
    </source>
</evidence>
<gene>
    <name evidence="13" type="primary">LOC102718032</name>
</gene>
<dbReference type="RefSeq" id="XP_006644395.1">
    <property type="nucleotide sequence ID" value="XM_006644332.2"/>
</dbReference>
<evidence type="ECO:0000256" key="1">
    <source>
        <dbReference type="ARBA" id="ARBA00004370"/>
    </source>
</evidence>
<comment type="subcellular location">
    <subcellularLocation>
        <location evidence="1">Membrane</location>
    </subcellularLocation>
</comment>
<keyword evidence="8 11" id="KW-0408">Iron</keyword>
<dbReference type="OrthoDB" id="1470350at2759"/>
<organism evidence="13">
    <name type="scientific">Oryza brachyantha</name>
    <name type="common">malo sina</name>
    <dbReference type="NCBI Taxonomy" id="4533"/>
    <lineage>
        <taxon>Eukaryota</taxon>
        <taxon>Viridiplantae</taxon>
        <taxon>Streptophyta</taxon>
        <taxon>Embryophyta</taxon>
        <taxon>Tracheophyta</taxon>
        <taxon>Spermatophyta</taxon>
        <taxon>Magnoliopsida</taxon>
        <taxon>Liliopsida</taxon>
        <taxon>Poales</taxon>
        <taxon>Poaceae</taxon>
        <taxon>BOP clade</taxon>
        <taxon>Oryzoideae</taxon>
        <taxon>Oryzeae</taxon>
        <taxon>Oryzinae</taxon>
        <taxon>Oryza</taxon>
    </lineage>
</organism>
<keyword evidence="14" id="KW-1185">Reference proteome</keyword>
<dbReference type="GO" id="GO:0020037">
    <property type="term" value="F:heme binding"/>
    <property type="evidence" value="ECO:0007669"/>
    <property type="project" value="InterPro"/>
</dbReference>
<reference evidence="13" key="2">
    <citation type="submission" date="2013-04" db="UniProtKB">
        <authorList>
            <consortium name="EnsemblPlants"/>
        </authorList>
    </citation>
    <scope>IDENTIFICATION</scope>
</reference>
<dbReference type="GO" id="GO:0004497">
    <property type="term" value="F:monooxygenase activity"/>
    <property type="evidence" value="ECO:0007669"/>
    <property type="project" value="UniProtKB-KW"/>
</dbReference>
<dbReference type="GO" id="GO:0005506">
    <property type="term" value="F:iron ion binding"/>
    <property type="evidence" value="ECO:0007669"/>
    <property type="project" value="InterPro"/>
</dbReference>
<keyword evidence="3 11" id="KW-0349">Heme</keyword>
<keyword evidence="7 12" id="KW-0560">Oxidoreductase</keyword>
<keyword evidence="10" id="KW-0472">Membrane</keyword>
<evidence type="ECO:0000256" key="6">
    <source>
        <dbReference type="ARBA" id="ARBA00022989"/>
    </source>
</evidence>
<keyword evidence="6" id="KW-1133">Transmembrane helix</keyword>
<reference evidence="13" key="1">
    <citation type="journal article" date="2013" name="Nat. Commun.">
        <title>Whole-genome sequencing of Oryza brachyantha reveals mechanisms underlying Oryza genome evolution.</title>
        <authorList>
            <person name="Chen J."/>
            <person name="Huang Q."/>
            <person name="Gao D."/>
            <person name="Wang J."/>
            <person name="Lang Y."/>
            <person name="Liu T."/>
            <person name="Li B."/>
            <person name="Bai Z."/>
            <person name="Luis Goicoechea J."/>
            <person name="Liang C."/>
            <person name="Chen C."/>
            <person name="Zhang W."/>
            <person name="Sun S."/>
            <person name="Liao Y."/>
            <person name="Zhang X."/>
            <person name="Yang L."/>
            <person name="Song C."/>
            <person name="Wang M."/>
            <person name="Shi J."/>
            <person name="Liu G."/>
            <person name="Liu J."/>
            <person name="Zhou H."/>
            <person name="Zhou W."/>
            <person name="Yu Q."/>
            <person name="An N."/>
            <person name="Chen Y."/>
            <person name="Cai Q."/>
            <person name="Wang B."/>
            <person name="Liu B."/>
            <person name="Min J."/>
            <person name="Huang Y."/>
            <person name="Wu H."/>
            <person name="Li Z."/>
            <person name="Zhang Y."/>
            <person name="Yin Y."/>
            <person name="Song W."/>
            <person name="Jiang J."/>
            <person name="Jackson S.A."/>
            <person name="Wing R.A."/>
            <person name="Wang J."/>
            <person name="Chen M."/>
        </authorList>
    </citation>
    <scope>NUCLEOTIDE SEQUENCE [LARGE SCALE GENOMIC DNA]</scope>
    <source>
        <strain evidence="13">cv. IRGC 101232</strain>
    </source>
</reference>
<dbReference type="OMA" id="ILLMPYY"/>
<evidence type="ECO:0000313" key="14">
    <source>
        <dbReference type="Proteomes" id="UP000006038"/>
    </source>
</evidence>
<evidence type="ECO:0000313" key="13">
    <source>
        <dbReference type="EnsemblPlants" id="OB01G32920.1"/>
    </source>
</evidence>
<dbReference type="Proteomes" id="UP000006038">
    <property type="component" value="Chromosome 1"/>
</dbReference>
<dbReference type="PROSITE" id="PS00086">
    <property type="entry name" value="CYTOCHROME_P450"/>
    <property type="match status" value="1"/>
</dbReference>
<protein>
    <recommendedName>
        <fullName evidence="15">Cytochrome P450</fullName>
    </recommendedName>
</protein>
<sequence length="540" mass="60770">MVTLDGASTLAHPWEPWSLLYQLGAALVALWWAWLALDRAWLRPRRLERALRAQGLRGTPYRSPAGDVPLNARLNREARARTMPLGCHDVVPRAMPMFHQAIKENGKMSITWFGSVPRVTITKPELVREVLSNKFGHFEKLSFGRLQRLLHNGVSGHEGKKWAKHRRIINPAFHLEKLKRMMPAFAACCTELVDKWEGLARGDEPYELDVWPEMQSLTGDVISRAAFGSNYLEGKMIFQLQGELILHVGVAMNRIYIPGYMYLPTKSNRRMKQIAAEIEGMLKRIIAKRERALKAGEASSDDLLGILLQSNVEHSKGNGNGNGSSSTTSLTIDDVVGECKLFYFAGMETTSVLLTWTIVVLSMHPEWQDRAREEVLQVFGSRAPDYDGLNRLRIVTMVLYEVLRLYTPLTALQRKTYKPMELGGVRFPAGVVLVLPLLCIHHDRDVWGPDADEFRPERFAEGIAKASRGGREALAFFPFGGGPRTCIGQNFALLEAKMGLSVILQRFSFDLSPSYTHAPFPVGLLQPEHGAQVRLTRLRH</sequence>
<evidence type="ECO:0000256" key="4">
    <source>
        <dbReference type="ARBA" id="ARBA00022692"/>
    </source>
</evidence>
<dbReference type="HOGENOM" id="CLU_001570_5_0_1"/>
<comment type="cofactor">
    <cofactor evidence="11">
        <name>heme</name>
        <dbReference type="ChEBI" id="CHEBI:30413"/>
    </cofactor>
</comment>
<keyword evidence="9 12" id="KW-0503">Monooxygenase</keyword>
<proteinExistence type="inferred from homology"/>
<evidence type="ECO:0000256" key="9">
    <source>
        <dbReference type="ARBA" id="ARBA00023033"/>
    </source>
</evidence>
<keyword evidence="4" id="KW-0812">Transmembrane</keyword>
<dbReference type="Pfam" id="PF00067">
    <property type="entry name" value="p450"/>
    <property type="match status" value="1"/>
</dbReference>
<dbReference type="eggNOG" id="KOG0157">
    <property type="taxonomic scope" value="Eukaryota"/>
</dbReference>
<dbReference type="InterPro" id="IPR001128">
    <property type="entry name" value="Cyt_P450"/>
</dbReference>
<evidence type="ECO:0000256" key="11">
    <source>
        <dbReference type="PIRSR" id="PIRSR602401-1"/>
    </source>
</evidence>
<dbReference type="GO" id="GO:0016020">
    <property type="term" value="C:membrane"/>
    <property type="evidence" value="ECO:0007669"/>
    <property type="project" value="UniProtKB-SubCell"/>
</dbReference>
<dbReference type="STRING" id="4533.J3L236"/>
<dbReference type="AlphaFoldDB" id="J3L236"/>
<keyword evidence="5 11" id="KW-0479">Metal-binding</keyword>
<dbReference type="PANTHER" id="PTHR24282">
    <property type="entry name" value="CYTOCHROME P450 FAMILY MEMBER"/>
    <property type="match status" value="1"/>
</dbReference>
<dbReference type="Gene3D" id="1.10.630.10">
    <property type="entry name" value="Cytochrome P450"/>
    <property type="match status" value="1"/>
</dbReference>
<dbReference type="EnsemblPlants" id="OB01G32920.1">
    <property type="protein sequence ID" value="OB01G32920.1"/>
    <property type="gene ID" value="OB01G32920"/>
</dbReference>
<accession>J3L236</accession>
<evidence type="ECO:0000256" key="3">
    <source>
        <dbReference type="ARBA" id="ARBA00022617"/>
    </source>
</evidence>
<dbReference type="InterPro" id="IPR050665">
    <property type="entry name" value="Cytochrome_P450_Monooxygen"/>
</dbReference>
<dbReference type="SUPFAM" id="SSF48264">
    <property type="entry name" value="Cytochrome P450"/>
    <property type="match status" value="1"/>
</dbReference>
<name>J3L236_ORYBR</name>
<dbReference type="PANTHER" id="PTHR24282:SF49">
    <property type="entry name" value="OS01G0628700 PROTEIN"/>
    <property type="match status" value="1"/>
</dbReference>
<dbReference type="GeneID" id="102718032"/>
<dbReference type="Gramene" id="OB01G32920.1">
    <property type="protein sequence ID" value="OB01G32920.1"/>
    <property type="gene ID" value="OB01G32920"/>
</dbReference>
<evidence type="ECO:0008006" key="15">
    <source>
        <dbReference type="Google" id="ProtNLM"/>
    </source>
</evidence>
<dbReference type="PRINTS" id="PR00385">
    <property type="entry name" value="P450"/>
</dbReference>
<dbReference type="KEGG" id="obr:102718032"/>